<organism evidence="3 4">
    <name type="scientific">Piscibacillus salipiscarius</name>
    <dbReference type="NCBI Taxonomy" id="299480"/>
    <lineage>
        <taxon>Bacteria</taxon>
        <taxon>Bacillati</taxon>
        <taxon>Bacillota</taxon>
        <taxon>Bacilli</taxon>
        <taxon>Bacillales</taxon>
        <taxon>Bacillaceae</taxon>
        <taxon>Piscibacillus</taxon>
    </lineage>
</organism>
<name>A0ABW5QC70_9BACI</name>
<accession>A0ABW5QC70</accession>
<feature type="transmembrane region" description="Helical" evidence="1">
    <location>
        <begin position="144"/>
        <end position="162"/>
    </location>
</feature>
<dbReference type="Pfam" id="PF09925">
    <property type="entry name" value="DUF2157"/>
    <property type="match status" value="1"/>
</dbReference>
<protein>
    <submittedName>
        <fullName evidence="3">DUF2157 domain-containing protein</fullName>
    </submittedName>
</protein>
<reference evidence="4" key="1">
    <citation type="journal article" date="2019" name="Int. J. Syst. Evol. Microbiol.">
        <title>The Global Catalogue of Microorganisms (GCM) 10K type strain sequencing project: providing services to taxonomists for standard genome sequencing and annotation.</title>
        <authorList>
            <consortium name="The Broad Institute Genomics Platform"/>
            <consortium name="The Broad Institute Genome Sequencing Center for Infectious Disease"/>
            <person name="Wu L."/>
            <person name="Ma J."/>
        </authorList>
    </citation>
    <scope>NUCLEOTIDE SEQUENCE [LARGE SCALE GENOMIC DNA]</scope>
    <source>
        <strain evidence="4">TISTR 1571</strain>
    </source>
</reference>
<sequence length="399" mass="46223">MKRKWLLGESEKWVNEGIIRPEQRTAIMNRYQQQDRLPLMFFLSALFIGLACLSLVAANWQVIPELIRMLVIILFLFAFYMLGHVFEQKGKLNYGVFCYIVALMVFGAGIFLTGQMYHYTMNNVFAFIVWGLAAFLLYTSRPNIMIYLTGLAIVTTGTIYGLSNMHAFDWWLFALFIVAYGSVVWTQKRLMISYIFSIAYLIQLLGFTLDQLNEFYWFGLFILLLYVVGLIIKTHPISQPFQRVSLLAMFIFVLIQTMLMELSFNPEHHTVYYIVLLLLIIFGAIISYHRYDLLKSLQLVIFLPVFALNDGAQLSAYIVLFIFSITTLLDGYQKHDDRKFHIGTATFLITTFLVYMQVAWGFLNQSLFFFVGGIILFIIGFLLERKRKVMAGQKREGGV</sequence>
<feature type="transmembrane region" description="Helical" evidence="1">
    <location>
        <begin position="94"/>
        <end position="113"/>
    </location>
</feature>
<feature type="transmembrane region" description="Helical" evidence="1">
    <location>
        <begin position="168"/>
        <end position="185"/>
    </location>
</feature>
<evidence type="ECO:0000313" key="3">
    <source>
        <dbReference type="EMBL" id="MFD2639416.1"/>
    </source>
</evidence>
<feature type="transmembrane region" description="Helical" evidence="1">
    <location>
        <begin position="366"/>
        <end position="383"/>
    </location>
</feature>
<feature type="transmembrane region" description="Helical" evidence="1">
    <location>
        <begin position="270"/>
        <end position="286"/>
    </location>
</feature>
<evidence type="ECO:0000259" key="2">
    <source>
        <dbReference type="Pfam" id="PF09925"/>
    </source>
</evidence>
<keyword evidence="1" id="KW-1133">Transmembrane helix</keyword>
<feature type="transmembrane region" description="Helical" evidence="1">
    <location>
        <begin position="192"/>
        <end position="209"/>
    </location>
</feature>
<keyword evidence="4" id="KW-1185">Reference proteome</keyword>
<feature type="transmembrane region" description="Helical" evidence="1">
    <location>
        <begin position="244"/>
        <end position="264"/>
    </location>
</feature>
<feature type="transmembrane region" description="Helical" evidence="1">
    <location>
        <begin position="119"/>
        <end position="137"/>
    </location>
</feature>
<evidence type="ECO:0000313" key="4">
    <source>
        <dbReference type="Proteomes" id="UP001597452"/>
    </source>
</evidence>
<proteinExistence type="predicted"/>
<keyword evidence="1" id="KW-0472">Membrane</keyword>
<comment type="caution">
    <text evidence="3">The sequence shown here is derived from an EMBL/GenBank/DDBJ whole genome shotgun (WGS) entry which is preliminary data.</text>
</comment>
<dbReference type="Proteomes" id="UP001597452">
    <property type="component" value="Unassembled WGS sequence"/>
</dbReference>
<gene>
    <name evidence="3" type="ORF">ACFSW4_11100</name>
</gene>
<evidence type="ECO:0000256" key="1">
    <source>
        <dbReference type="SAM" id="Phobius"/>
    </source>
</evidence>
<feature type="transmembrane region" description="Helical" evidence="1">
    <location>
        <begin position="340"/>
        <end position="360"/>
    </location>
</feature>
<dbReference type="InterPro" id="IPR018677">
    <property type="entry name" value="DUF2157"/>
</dbReference>
<feature type="domain" description="DUF2157" evidence="2">
    <location>
        <begin position="11"/>
        <end position="138"/>
    </location>
</feature>
<feature type="transmembrane region" description="Helical" evidence="1">
    <location>
        <begin position="37"/>
        <end position="60"/>
    </location>
</feature>
<dbReference type="RefSeq" id="WP_377329312.1">
    <property type="nucleotide sequence ID" value="NZ_JBHUMZ010000024.1"/>
</dbReference>
<dbReference type="EMBL" id="JBHUMZ010000024">
    <property type="protein sequence ID" value="MFD2639416.1"/>
    <property type="molecule type" value="Genomic_DNA"/>
</dbReference>
<feature type="transmembrane region" description="Helical" evidence="1">
    <location>
        <begin position="215"/>
        <end position="232"/>
    </location>
</feature>
<keyword evidence="1" id="KW-0812">Transmembrane</keyword>
<feature type="transmembrane region" description="Helical" evidence="1">
    <location>
        <begin position="66"/>
        <end position="82"/>
    </location>
</feature>